<gene>
    <name evidence="3" type="ORF">SAMN05421630_102308</name>
</gene>
<keyword evidence="2" id="KW-0472">Membrane</keyword>
<proteinExistence type="predicted"/>
<dbReference type="AlphaFoldDB" id="A0A1G6M152"/>
<dbReference type="InterPro" id="IPR032710">
    <property type="entry name" value="NTF2-like_dom_sf"/>
</dbReference>
<keyword evidence="4" id="KW-1185">Reference proteome</keyword>
<protein>
    <submittedName>
        <fullName evidence="3">Mce-associated membrane protein</fullName>
    </submittedName>
</protein>
<evidence type="ECO:0000313" key="4">
    <source>
        <dbReference type="Proteomes" id="UP000199494"/>
    </source>
</evidence>
<evidence type="ECO:0000313" key="3">
    <source>
        <dbReference type="EMBL" id="SDC49253.1"/>
    </source>
</evidence>
<organism evidence="3 4">
    <name type="scientific">Prauserella marina</name>
    <dbReference type="NCBI Taxonomy" id="530584"/>
    <lineage>
        <taxon>Bacteria</taxon>
        <taxon>Bacillati</taxon>
        <taxon>Actinomycetota</taxon>
        <taxon>Actinomycetes</taxon>
        <taxon>Pseudonocardiales</taxon>
        <taxon>Pseudonocardiaceae</taxon>
        <taxon>Prauserella</taxon>
    </lineage>
</organism>
<dbReference type="PANTHER" id="PTHR37042">
    <property type="entry name" value="OUTER MEMBRANE PROTEIN RV1973"/>
    <property type="match status" value="1"/>
</dbReference>
<sequence>MIALKNVRDKAAGHRLAVVFAIAAAVLFGLGTWFTVEASGLRSSPSASNEALVDQQRTAEVNAGVTRALNTVFSYAFDDIGTTEKAASEVLRGQALDTYRDLFARVREQAPEQRLSLTTQVVGSAVLSLTGDRATVLAFLDQSATRADGKPGVAAAQLLVTAQREGEGWVITELAPR</sequence>
<dbReference type="RefSeq" id="WP_245865867.1">
    <property type="nucleotide sequence ID" value="NZ_CP016353.1"/>
</dbReference>
<reference evidence="3 4" key="1">
    <citation type="submission" date="2016-10" db="EMBL/GenBank/DDBJ databases">
        <authorList>
            <person name="de Groot N.N."/>
        </authorList>
    </citation>
    <scope>NUCLEOTIDE SEQUENCE [LARGE SCALE GENOMIC DNA]</scope>
    <source>
        <strain evidence="3 4">CGMCC 4.5506</strain>
    </source>
</reference>
<accession>A0A1G6M152</accession>
<dbReference type="Proteomes" id="UP000199494">
    <property type="component" value="Unassembled WGS sequence"/>
</dbReference>
<dbReference type="PANTHER" id="PTHR37042:SF4">
    <property type="entry name" value="OUTER MEMBRANE PROTEIN RV1973"/>
    <property type="match status" value="1"/>
</dbReference>
<dbReference type="SUPFAM" id="SSF54427">
    <property type="entry name" value="NTF2-like"/>
    <property type="match status" value="1"/>
</dbReference>
<evidence type="ECO:0000256" key="2">
    <source>
        <dbReference type="ARBA" id="ARBA00023136"/>
    </source>
</evidence>
<dbReference type="STRING" id="530584.SAMN05421630_102308"/>
<dbReference type="Gene3D" id="3.10.450.50">
    <property type="match status" value="1"/>
</dbReference>
<dbReference type="GO" id="GO:0016020">
    <property type="term" value="C:membrane"/>
    <property type="evidence" value="ECO:0007669"/>
    <property type="project" value="UniProtKB-SubCell"/>
</dbReference>
<comment type="subcellular location">
    <subcellularLocation>
        <location evidence="1">Membrane</location>
    </subcellularLocation>
</comment>
<dbReference type="EMBL" id="FMZE01000002">
    <property type="protein sequence ID" value="SDC49253.1"/>
    <property type="molecule type" value="Genomic_DNA"/>
</dbReference>
<name>A0A1G6M152_9PSEU</name>
<evidence type="ECO:0000256" key="1">
    <source>
        <dbReference type="ARBA" id="ARBA00004370"/>
    </source>
</evidence>